<keyword evidence="2" id="KW-1185">Reference proteome</keyword>
<evidence type="ECO:0000313" key="2">
    <source>
        <dbReference type="Proteomes" id="UP000241290"/>
    </source>
</evidence>
<name>A0A2P1JXF4_9CAUD</name>
<evidence type="ECO:0000313" key="1">
    <source>
        <dbReference type="EMBL" id="AVO25027.1"/>
    </source>
</evidence>
<organism evidence="1 2">
    <name type="scientific">Rhodococcus phage Finch</name>
    <dbReference type="NCBI Taxonomy" id="2094144"/>
    <lineage>
        <taxon>Viruses</taxon>
        <taxon>Duplodnaviria</taxon>
        <taxon>Heunggongvirae</taxon>
        <taxon>Uroviricota</taxon>
        <taxon>Caudoviricetes</taxon>
        <taxon>Finchvirus</taxon>
        <taxon>Finchvirus finch</taxon>
    </lineage>
</organism>
<dbReference type="GeneID" id="64766348"/>
<dbReference type="KEGG" id="vg:64766348"/>
<dbReference type="EMBL" id="MG962366">
    <property type="protein sequence ID" value="AVO25027.1"/>
    <property type="molecule type" value="Genomic_DNA"/>
</dbReference>
<gene>
    <name evidence="1" type="primary">95</name>
    <name evidence="1" type="ORF">SEA_FINCH_95</name>
</gene>
<proteinExistence type="predicted"/>
<sequence>MSTNIPGTSVPDLSALRSHLPPAELHNAMPTREQGENAFGYDVLDLTPTEGNLLEASMLAASNKWLRKEFTEENKEAFEREVQNRANELGFVLHIEWEAYQADGMPGTAYVPNVVIVARIEKTEIDHDLISAETKAGLYDGKVGGIREDGSWREDSRKKSY</sequence>
<reference evidence="2" key="1">
    <citation type="submission" date="2018-02" db="EMBL/GenBank/DDBJ databases">
        <authorList>
            <person name="Cohen D.B."/>
            <person name="Kent A.D."/>
        </authorList>
    </citation>
    <scope>NUCLEOTIDE SEQUENCE [LARGE SCALE GENOMIC DNA]</scope>
</reference>
<dbReference type="Proteomes" id="UP000241290">
    <property type="component" value="Genome"/>
</dbReference>
<accession>A0A2P1JXF4</accession>
<protein>
    <submittedName>
        <fullName evidence="1">Uncharacterized protein</fullName>
    </submittedName>
</protein>
<dbReference type="RefSeq" id="YP_010059117.1">
    <property type="nucleotide sequence ID" value="NC_054724.1"/>
</dbReference>